<dbReference type="RefSeq" id="WP_338095884.1">
    <property type="nucleotide sequence ID" value="NZ_JAWDKB010000003.1"/>
</dbReference>
<organism evidence="2 3">
    <name type="scientific">Methanorbis rubei</name>
    <dbReference type="NCBI Taxonomy" id="3028300"/>
    <lineage>
        <taxon>Archaea</taxon>
        <taxon>Methanobacteriati</taxon>
        <taxon>Methanobacteriota</taxon>
        <taxon>Stenosarchaea group</taxon>
        <taxon>Methanomicrobia</taxon>
        <taxon>Methanomicrobiales</taxon>
        <taxon>Methanocorpusculaceae</taxon>
        <taxon>Methanorbis</taxon>
    </lineage>
</organism>
<dbReference type="EMBL" id="JAWDKB010000003">
    <property type="protein sequence ID" value="MDV0443357.1"/>
    <property type="molecule type" value="Genomic_DNA"/>
</dbReference>
<dbReference type="Pfam" id="PF13676">
    <property type="entry name" value="TIR_2"/>
    <property type="match status" value="1"/>
</dbReference>
<reference evidence="2 3" key="1">
    <citation type="submission" date="2023-06" db="EMBL/GenBank/DDBJ databases">
        <title>Genome sequence of Methancorpusculaceae sp. Cs1.</title>
        <authorList>
            <person name="Protasov E."/>
            <person name="Platt K."/>
            <person name="Poehlein A."/>
            <person name="Daniel R."/>
            <person name="Brune A."/>
        </authorList>
    </citation>
    <scope>NUCLEOTIDE SEQUENCE [LARGE SCALE GENOMIC DNA]</scope>
    <source>
        <strain evidence="2 3">Cs1</strain>
    </source>
</reference>
<sequence>MEEKLDQYLEMISAQYVENEQLLLAKIIVNAEHDLQSRYDVLSEYYEYRLLLSVPKELYLSCVNEKKELEDQILNDIQKCSLSDNRDIISVMISMIPSDGDWREQTGLLLSENPVVSPSTEARLWGDSPIHVFFSYSSTNLPLIRSIKEKLSEMGINPFVAEDDIQPSERWADEIRSALSSMHIMIAFLTEDFHQSIWTNQEIGFAIARKISIIPVGLGAKPEGFLSQFQVLTCDTEQIADKLYHKFCQLYPDCSQKLFLNLALYRFEHAGNYESANNAARSLYSHKNLSEDMIKRVINAYNSNDQIRGAYEIMKPASNSLSQIISYLQEVTGREYHIHHGILSIKE</sequence>
<evidence type="ECO:0000259" key="1">
    <source>
        <dbReference type="PROSITE" id="PS50104"/>
    </source>
</evidence>
<dbReference type="PROSITE" id="PS50104">
    <property type="entry name" value="TIR"/>
    <property type="match status" value="1"/>
</dbReference>
<accession>A0AAE4SAZ9</accession>
<dbReference type="AlphaFoldDB" id="A0AAE4SAZ9"/>
<evidence type="ECO:0000313" key="2">
    <source>
        <dbReference type="EMBL" id="MDV0443357.1"/>
    </source>
</evidence>
<dbReference type="Gene3D" id="3.40.50.10140">
    <property type="entry name" value="Toll/interleukin-1 receptor homology (TIR) domain"/>
    <property type="match status" value="1"/>
</dbReference>
<feature type="domain" description="TIR" evidence="1">
    <location>
        <begin position="128"/>
        <end position="247"/>
    </location>
</feature>
<name>A0AAE4SAZ9_9EURY</name>
<keyword evidence="3" id="KW-1185">Reference proteome</keyword>
<comment type="caution">
    <text evidence="2">The sequence shown here is derived from an EMBL/GenBank/DDBJ whole genome shotgun (WGS) entry which is preliminary data.</text>
</comment>
<dbReference type="InterPro" id="IPR035897">
    <property type="entry name" value="Toll_tir_struct_dom_sf"/>
</dbReference>
<protein>
    <recommendedName>
        <fullName evidence="1">TIR domain-containing protein</fullName>
    </recommendedName>
</protein>
<dbReference type="SUPFAM" id="SSF52200">
    <property type="entry name" value="Toll/Interleukin receptor TIR domain"/>
    <property type="match status" value="1"/>
</dbReference>
<evidence type="ECO:0000313" key="3">
    <source>
        <dbReference type="Proteomes" id="UP001283212"/>
    </source>
</evidence>
<dbReference type="Proteomes" id="UP001283212">
    <property type="component" value="Unassembled WGS sequence"/>
</dbReference>
<proteinExistence type="predicted"/>
<dbReference type="GO" id="GO:0007165">
    <property type="term" value="P:signal transduction"/>
    <property type="evidence" value="ECO:0007669"/>
    <property type="project" value="InterPro"/>
</dbReference>
<gene>
    <name evidence="2" type="ORF">McpCs1_07290</name>
</gene>
<dbReference type="InterPro" id="IPR000157">
    <property type="entry name" value="TIR_dom"/>
</dbReference>